<reference evidence="12" key="1">
    <citation type="journal article" date="2013" name="Nat. Genet.">
        <title>The Capsella rubella genome and the genomic consequences of rapid mating system evolution.</title>
        <authorList>
            <person name="Slotte T."/>
            <person name="Hazzouri K.M."/>
            <person name="Agren J.A."/>
            <person name="Koenig D."/>
            <person name="Maumus F."/>
            <person name="Guo Y.L."/>
            <person name="Steige K."/>
            <person name="Platts A.E."/>
            <person name="Escobar J.S."/>
            <person name="Newman L.K."/>
            <person name="Wang W."/>
            <person name="Mandakova T."/>
            <person name="Vello E."/>
            <person name="Smith L.M."/>
            <person name="Henz S.R."/>
            <person name="Steffen J."/>
            <person name="Takuno S."/>
            <person name="Brandvain Y."/>
            <person name="Coop G."/>
            <person name="Andolfatto P."/>
            <person name="Hu T.T."/>
            <person name="Blanchette M."/>
            <person name="Clark R.M."/>
            <person name="Quesneville H."/>
            <person name="Nordborg M."/>
            <person name="Gaut B.S."/>
            <person name="Lysak M.A."/>
            <person name="Jenkins J."/>
            <person name="Grimwood J."/>
            <person name="Chapman J."/>
            <person name="Prochnik S."/>
            <person name="Shu S."/>
            <person name="Rokhsar D."/>
            <person name="Schmutz J."/>
            <person name="Weigel D."/>
            <person name="Wright S.I."/>
        </authorList>
    </citation>
    <scope>NUCLEOTIDE SEQUENCE [LARGE SCALE GENOMIC DNA]</scope>
    <source>
        <strain evidence="12">cv. Monte Gargano</strain>
    </source>
</reference>
<evidence type="ECO:0000256" key="5">
    <source>
        <dbReference type="ARBA" id="ARBA00023004"/>
    </source>
</evidence>
<dbReference type="SUPFAM" id="SSF51197">
    <property type="entry name" value="Clavaminate synthase-like"/>
    <property type="match status" value="1"/>
</dbReference>
<dbReference type="GO" id="GO:0046872">
    <property type="term" value="F:metal ion binding"/>
    <property type="evidence" value="ECO:0007669"/>
    <property type="project" value="UniProtKB-KW"/>
</dbReference>
<evidence type="ECO:0000256" key="2">
    <source>
        <dbReference type="ARBA" id="ARBA00004972"/>
    </source>
</evidence>
<comment type="cofactor">
    <cofactor evidence="1">
        <name>L-ascorbate</name>
        <dbReference type="ChEBI" id="CHEBI:38290"/>
    </cofactor>
</comment>
<dbReference type="InterPro" id="IPR026992">
    <property type="entry name" value="DIOX_N"/>
</dbReference>
<keyword evidence="12" id="KW-1185">Reference proteome</keyword>
<dbReference type="AlphaFoldDB" id="R0EZW4"/>
<dbReference type="STRING" id="81985.R0EZW4"/>
<dbReference type="eggNOG" id="KOG0143">
    <property type="taxonomic scope" value="Eukaryota"/>
</dbReference>
<dbReference type="PROSITE" id="PS51471">
    <property type="entry name" value="FE2OG_OXY"/>
    <property type="match status" value="1"/>
</dbReference>
<comment type="similarity">
    <text evidence="7">Belongs to the iron/ascorbate-dependent oxidoreductase family. GA20OX subfamily.</text>
</comment>
<dbReference type="Pfam" id="PF14226">
    <property type="entry name" value="DIOX_N"/>
    <property type="match status" value="1"/>
</dbReference>
<dbReference type="GO" id="GO:0009686">
    <property type="term" value="P:gibberellin biosynthetic process"/>
    <property type="evidence" value="ECO:0007669"/>
    <property type="project" value="UniProtKB-ARBA"/>
</dbReference>
<evidence type="ECO:0000313" key="11">
    <source>
        <dbReference type="EMBL" id="EOA14496.1"/>
    </source>
</evidence>
<accession>R0EZW4</accession>
<evidence type="ECO:0000259" key="10">
    <source>
        <dbReference type="PROSITE" id="PS51471"/>
    </source>
</evidence>
<dbReference type="InterPro" id="IPR027443">
    <property type="entry name" value="IPNS-like_sf"/>
</dbReference>
<protein>
    <recommendedName>
        <fullName evidence="10">Fe2OG dioxygenase domain-containing protein</fullName>
    </recommendedName>
</protein>
<dbReference type="PRINTS" id="PR00682">
    <property type="entry name" value="IPNSYNTHASE"/>
</dbReference>
<gene>
    <name evidence="11" type="ORF">CARUB_v10027716mg</name>
</gene>
<feature type="domain" description="Fe2OG dioxygenase" evidence="10">
    <location>
        <begin position="212"/>
        <end position="312"/>
    </location>
</feature>
<name>R0EZW4_9BRAS</name>
<comment type="pathway">
    <text evidence="6">Plant hormone biosynthesis; gibberellin biosynthesis.</text>
</comment>
<organism evidence="11 12">
    <name type="scientific">Capsella rubella</name>
    <dbReference type="NCBI Taxonomy" id="81985"/>
    <lineage>
        <taxon>Eukaryota</taxon>
        <taxon>Viridiplantae</taxon>
        <taxon>Streptophyta</taxon>
        <taxon>Embryophyta</taxon>
        <taxon>Tracheophyta</taxon>
        <taxon>Spermatophyta</taxon>
        <taxon>Magnoliopsida</taxon>
        <taxon>eudicotyledons</taxon>
        <taxon>Gunneridae</taxon>
        <taxon>Pentapetalae</taxon>
        <taxon>rosids</taxon>
        <taxon>malvids</taxon>
        <taxon>Brassicales</taxon>
        <taxon>Brassicaceae</taxon>
        <taxon>Camelineae</taxon>
        <taxon>Capsella</taxon>
    </lineage>
</organism>
<dbReference type="PANTHER" id="PTHR47990">
    <property type="entry name" value="2-OXOGLUTARATE (2OG) AND FE(II)-DEPENDENT OXYGENASE SUPERFAMILY PROTEIN-RELATED"/>
    <property type="match status" value="1"/>
</dbReference>
<dbReference type="InterPro" id="IPR005123">
    <property type="entry name" value="Oxoglu/Fe-dep_dioxygenase_dom"/>
</dbReference>
<evidence type="ECO:0000256" key="9">
    <source>
        <dbReference type="RuleBase" id="RU003682"/>
    </source>
</evidence>
<proteinExistence type="inferred from homology"/>
<dbReference type="Gene3D" id="2.60.120.330">
    <property type="entry name" value="B-lactam Antibiotic, Isopenicillin N Synthase, Chain"/>
    <property type="match status" value="1"/>
</dbReference>
<evidence type="ECO:0000256" key="1">
    <source>
        <dbReference type="ARBA" id="ARBA00001961"/>
    </source>
</evidence>
<evidence type="ECO:0000256" key="7">
    <source>
        <dbReference type="ARBA" id="ARBA00043997"/>
    </source>
</evidence>
<keyword evidence="4 9" id="KW-0560">Oxidoreductase</keyword>
<evidence type="ECO:0000256" key="6">
    <source>
        <dbReference type="ARBA" id="ARBA00037909"/>
    </source>
</evidence>
<evidence type="ECO:0000313" key="12">
    <source>
        <dbReference type="Proteomes" id="UP000029121"/>
    </source>
</evidence>
<evidence type="ECO:0000256" key="4">
    <source>
        <dbReference type="ARBA" id="ARBA00023002"/>
    </source>
</evidence>
<dbReference type="OrthoDB" id="288590at2759"/>
<evidence type="ECO:0000256" key="8">
    <source>
        <dbReference type="ARBA" id="ARBA00050508"/>
    </source>
</evidence>
<dbReference type="Pfam" id="PF03171">
    <property type="entry name" value="2OG-FeII_Oxy"/>
    <property type="match status" value="1"/>
</dbReference>
<dbReference type="KEGG" id="crb:17877088"/>
<dbReference type="FunFam" id="2.60.120.330:FF:000003">
    <property type="entry name" value="Gibberellin 20 oxidase 2"/>
    <property type="match status" value="1"/>
</dbReference>
<comment type="catalytic activity">
    <reaction evidence="8">
        <text>gibberellin A12 + 2 2-oxoglutarate + 3 O2 + H(+) = gibberellin A9 + 2 succinate + 3 CO2 + 2 H2O</text>
        <dbReference type="Rhea" id="RHEA:60772"/>
        <dbReference type="ChEBI" id="CHEBI:15377"/>
        <dbReference type="ChEBI" id="CHEBI:15378"/>
        <dbReference type="ChEBI" id="CHEBI:15379"/>
        <dbReference type="ChEBI" id="CHEBI:16526"/>
        <dbReference type="ChEBI" id="CHEBI:16810"/>
        <dbReference type="ChEBI" id="CHEBI:30031"/>
        <dbReference type="ChEBI" id="CHEBI:58627"/>
        <dbReference type="ChEBI" id="CHEBI:73255"/>
    </reaction>
    <physiologicalReaction direction="left-to-right" evidence="8">
        <dbReference type="Rhea" id="RHEA:60773"/>
    </physiologicalReaction>
</comment>
<keyword evidence="5 9" id="KW-0408">Iron</keyword>
<evidence type="ECO:0000256" key="3">
    <source>
        <dbReference type="ARBA" id="ARBA00022723"/>
    </source>
</evidence>
<dbReference type="EMBL" id="KB870812">
    <property type="protein sequence ID" value="EOA14496.1"/>
    <property type="molecule type" value="Genomic_DNA"/>
</dbReference>
<dbReference type="InterPro" id="IPR050231">
    <property type="entry name" value="Iron_ascorbate_oxido_reductase"/>
</dbReference>
<dbReference type="InterPro" id="IPR044861">
    <property type="entry name" value="IPNS-like_FE2OG_OXY"/>
</dbReference>
<comment type="pathway">
    <text evidence="2">Hormone biosynthesis.</text>
</comment>
<sequence>MKSISNLSHIGFDAKLINQQPNNIPIEFIWPDKEKPSIDVKELHVPIIDISSFLSGQDNQILESQASRLVSEAAKIHGFFIVTNHGIHEGILSRAYKCMDMFFNLPASEKQKVKREWGEISGYSDSFVGRFYSELPWKETLSFRFSAEEKLKNGTETVKDYISRSMGDLNQELGSVFQEYAEVMNTLSLKIMEFLGISLGIDRRYFREFYEDNDSILRLNYYPPCKQPNLTLGTGPHNDPTSLTILDQDQVGGLQVFVENQWRSIAPKPRSFVINIGDTFMALTNGIYKSCLHRAVVNSERERKSIAFFLCPEKDKVVKPPKKLLEAFGQRVYPNFTWSMFLEFTQKQYRSDKNTLQEFSDRLKSNQVVSNKLVEQS</sequence>
<keyword evidence="3 9" id="KW-0479">Metal-binding</keyword>
<dbReference type="Proteomes" id="UP000029121">
    <property type="component" value="Unassembled WGS sequence"/>
</dbReference>
<dbReference type="GO" id="GO:0045544">
    <property type="term" value="F:gibberellin 20-oxidase activity"/>
    <property type="evidence" value="ECO:0007669"/>
    <property type="project" value="UniProtKB-ARBA"/>
</dbReference>